<comment type="subcellular location">
    <subcellularLocation>
        <location evidence="2">Cell membrane</location>
        <topology evidence="2">Single-pass type I membrane protein</topology>
    </subcellularLocation>
    <subcellularLocation>
        <location evidence="1">Nucleus</location>
    </subcellularLocation>
</comment>
<dbReference type="SMART" id="SM01339">
    <property type="entry name" value="NODP"/>
    <property type="match status" value="1"/>
</dbReference>
<dbReference type="SMART" id="SM00248">
    <property type="entry name" value="ANK"/>
    <property type="match status" value="5"/>
</dbReference>
<evidence type="ECO:0000256" key="19">
    <source>
        <dbReference type="PROSITE-ProRule" id="PRU00076"/>
    </source>
</evidence>
<feature type="compositionally biased region" description="Low complexity" evidence="20">
    <location>
        <begin position="2291"/>
        <end position="2307"/>
    </location>
</feature>
<keyword evidence="10" id="KW-0805">Transcription regulation</keyword>
<evidence type="ECO:0000256" key="18">
    <source>
        <dbReference type="PROSITE-ProRule" id="PRU00023"/>
    </source>
</evidence>
<feature type="compositionally biased region" description="Low complexity" evidence="20">
    <location>
        <begin position="1668"/>
        <end position="1686"/>
    </location>
</feature>
<dbReference type="PROSITE" id="PS01186">
    <property type="entry name" value="EGF_2"/>
    <property type="match status" value="13"/>
</dbReference>
<feature type="disulfide bond" evidence="19">
    <location>
        <begin position="710"/>
        <end position="719"/>
    </location>
</feature>
<dbReference type="GO" id="GO:0005509">
    <property type="term" value="F:calcium ion binding"/>
    <property type="evidence" value="ECO:0007669"/>
    <property type="project" value="InterPro"/>
</dbReference>
<dbReference type="GO" id="GO:0005634">
    <property type="term" value="C:nucleus"/>
    <property type="evidence" value="ECO:0007669"/>
    <property type="project" value="UniProtKB-SubCell"/>
</dbReference>
<reference evidence="23" key="1">
    <citation type="submission" date="2019-03" db="EMBL/GenBank/DDBJ databases">
        <title>Improved annotation for the trematode Fasciola hepatica.</title>
        <authorList>
            <person name="Choi Y.-J."/>
            <person name="Martin J."/>
            <person name="Mitreva M."/>
        </authorList>
    </citation>
    <scope>NUCLEOTIDE SEQUENCE [LARGE SCALE GENOMIC DNA]</scope>
</reference>
<feature type="disulfide bond" evidence="19">
    <location>
        <begin position="95"/>
        <end position="104"/>
    </location>
</feature>
<feature type="disulfide bond" evidence="19">
    <location>
        <begin position="405"/>
        <end position="414"/>
    </location>
</feature>
<keyword evidence="24" id="KW-1185">Reference proteome</keyword>
<dbReference type="Gene3D" id="2.10.25.10">
    <property type="entry name" value="Laminin"/>
    <property type="match status" value="15"/>
</dbReference>
<evidence type="ECO:0000256" key="13">
    <source>
        <dbReference type="ARBA" id="ARBA00023157"/>
    </source>
</evidence>
<feature type="disulfide bond" evidence="19">
    <location>
        <begin position="606"/>
        <end position="615"/>
    </location>
</feature>
<feature type="transmembrane region" description="Helical" evidence="21">
    <location>
        <begin position="12"/>
        <end position="32"/>
    </location>
</feature>
<organism evidence="23 24">
    <name type="scientific">Fasciola hepatica</name>
    <name type="common">Liver fluke</name>
    <dbReference type="NCBI Taxonomy" id="6192"/>
    <lineage>
        <taxon>Eukaryota</taxon>
        <taxon>Metazoa</taxon>
        <taxon>Spiralia</taxon>
        <taxon>Lophotrochozoa</taxon>
        <taxon>Platyhelminthes</taxon>
        <taxon>Trematoda</taxon>
        <taxon>Digenea</taxon>
        <taxon>Plagiorchiida</taxon>
        <taxon>Echinostomata</taxon>
        <taxon>Echinostomatoidea</taxon>
        <taxon>Fasciolidae</taxon>
        <taxon>Fasciola</taxon>
    </lineage>
</organism>
<evidence type="ECO:0000256" key="8">
    <source>
        <dbReference type="ARBA" id="ARBA00022976"/>
    </source>
</evidence>
<name>A0A4E0RB36_FASHE</name>
<dbReference type="FunFam" id="2.10.25.10:FF:000434">
    <property type="entry name" value="Predicted protein"/>
    <property type="match status" value="1"/>
</dbReference>
<evidence type="ECO:0000256" key="17">
    <source>
        <dbReference type="ARBA" id="ARBA00023242"/>
    </source>
</evidence>
<feature type="region of interest" description="Disordered" evidence="20">
    <location>
        <begin position="1668"/>
        <end position="1687"/>
    </location>
</feature>
<feature type="disulfide bond" evidence="19">
    <location>
        <begin position="258"/>
        <end position="267"/>
    </location>
</feature>
<dbReference type="PROSITE" id="PS00022">
    <property type="entry name" value="EGF_1"/>
    <property type="match status" value="16"/>
</dbReference>
<gene>
    <name evidence="23" type="ORF">D915_005276</name>
</gene>
<feature type="repeat" description="ANK" evidence="18">
    <location>
        <begin position="2004"/>
        <end position="2036"/>
    </location>
</feature>
<keyword evidence="6" id="KW-0677">Repeat</keyword>
<dbReference type="Gene3D" id="3.30.300.320">
    <property type="match status" value="1"/>
</dbReference>
<feature type="disulfide bond" evidence="19">
    <location>
        <begin position="57"/>
        <end position="66"/>
    </location>
</feature>
<keyword evidence="15" id="KW-0804">Transcription</keyword>
<feature type="domain" description="EGF-like" evidence="22">
    <location>
        <begin position="343"/>
        <end position="373"/>
    </location>
</feature>
<feature type="domain" description="EGF-like" evidence="22">
    <location>
        <begin position="186"/>
        <end position="222"/>
    </location>
</feature>
<dbReference type="SMART" id="SM00179">
    <property type="entry name" value="EGF_CA"/>
    <property type="match status" value="12"/>
</dbReference>
<dbReference type="InterPro" id="IPR000152">
    <property type="entry name" value="EGF-type_Asp/Asn_hydroxyl_site"/>
</dbReference>
<evidence type="ECO:0000256" key="2">
    <source>
        <dbReference type="ARBA" id="ARBA00004251"/>
    </source>
</evidence>
<feature type="domain" description="EGF-like" evidence="22">
    <location>
        <begin position="224"/>
        <end position="268"/>
    </location>
</feature>
<dbReference type="InterPro" id="IPR013032">
    <property type="entry name" value="EGF-like_CS"/>
</dbReference>
<dbReference type="InterPro" id="IPR001881">
    <property type="entry name" value="EGF-like_Ca-bd_dom"/>
</dbReference>
<dbReference type="PROSITE" id="PS01187">
    <property type="entry name" value="EGF_CA"/>
    <property type="match status" value="3"/>
</dbReference>
<dbReference type="Pfam" id="PF07645">
    <property type="entry name" value="EGF_CA"/>
    <property type="match status" value="2"/>
</dbReference>
<dbReference type="InterPro" id="IPR036770">
    <property type="entry name" value="Ankyrin_rpt-contain_sf"/>
</dbReference>
<dbReference type="FunFam" id="2.10.25.10:FF:000472">
    <property type="entry name" value="Uncharacterized protein, isoform A"/>
    <property type="match status" value="2"/>
</dbReference>
<accession>A0A4E0RB36</accession>
<evidence type="ECO:0000256" key="11">
    <source>
        <dbReference type="ARBA" id="ARBA00023043"/>
    </source>
</evidence>
<keyword evidence="11 18" id="KW-0040">ANK repeat</keyword>
<feature type="domain" description="EGF-like" evidence="22">
    <location>
        <begin position="271"/>
        <end position="303"/>
    </location>
</feature>
<dbReference type="PROSITE" id="PS50297">
    <property type="entry name" value="ANK_REP_REGION"/>
    <property type="match status" value="2"/>
</dbReference>
<evidence type="ECO:0000256" key="20">
    <source>
        <dbReference type="SAM" id="MobiDB-lite"/>
    </source>
</evidence>
<dbReference type="InterPro" id="IPR011656">
    <property type="entry name" value="Notch_NODP_dom"/>
</dbReference>
<dbReference type="Pfam" id="PF00066">
    <property type="entry name" value="Notch"/>
    <property type="match status" value="2"/>
</dbReference>
<dbReference type="Gene3D" id="3.30.70.3310">
    <property type="match status" value="1"/>
</dbReference>
<protein>
    <recommendedName>
        <fullName evidence="22">EGF-like domain-containing protein</fullName>
    </recommendedName>
</protein>
<keyword evidence="9 21" id="KW-1133">Transmembrane helix</keyword>
<dbReference type="SMART" id="SM00181">
    <property type="entry name" value="EGF"/>
    <property type="match status" value="19"/>
</dbReference>
<feature type="region of interest" description="Disordered" evidence="20">
    <location>
        <begin position="2257"/>
        <end position="2315"/>
    </location>
</feature>
<sequence length="2370" mass="256247">MWFCREDLRRSIPIFLILCSGLVPVFGGFPGLDDCNDLNCLNGGLCVMYGSKPVCNCSTGYTGQRCEHRDPCATNPCHSHGRCISNNLGQFHCDCESGWIGTDCTEDLDECHMDGLPPCAHAGICTNTPGSFVCQCPVGFAGPMCQDVVLQCLAQPCRNGGRCVEEPRKYRCECAPGYTGHNCELEINECSGSPCEPNGQCEDLIGAYRCNCFPGWTGRHCEIRILTCMDWPCQNNATCEDIPFPQSVNRTHAFRCHCNQGFTGELCETHVPDPCGGITCLNGATCEDGKCLCPAGFVGQFCDREDSGTTELTVFWTTTLAGDSVETTACLNSTEPFENTTDSSLQCSTGTCLNGGQCTNRTHCLCPRGYTGTRCEIPPCFDNPCLNGGACVYDVSSLDGIACQCAENFIGDRCELKLPACSGKPCDPYGRCVEQISGYTCECLYGVDGPHCNGNNGEHFELPDTKNQDNVNATKVDSCPVGTCANGAQCVALVRSQPTRPEDSPLPGSDRVCQCDTAIGRFDGPRCDNDVDECVVGVPEGANSSACLNGGQCVNTYGSYFCRCPPGWSGPRCASKYRACSNGSHQPVCRNGGACVEHDIGFQCICRAGFTGALCETEIDECASEPCQNGGKCFDLIGSFLCLCPPGWTGRNCEHTVGTNSLQSEMECNLDGICGSENDDPTDYVQFQDCLNGGIWQQQINDTQRGRCQCPLGYLGPRCEGQINLCRLDSRPAWSKLFDEQPQLLRWVDQTIPAHGSPDLRTHWLQSLAAALHQSHRPPGSVLLKQGSDTQSGFCNPEGTSECVPQPGNFTCLCRANYRGALCEQSRDLCHETEMELGEAYCHNGGLCETRIIVNPENGTSRETVMCRCRDGYGGSRCQLFTDVCFPNPCLHGGLCQMIPYLSTFSSTLATEVSHNSTVRSHRTSTAATVAVAVVAESTATVARGGPSYQCICPSDRAGRHCEVDRHTACLPDSDPLWCGQQARCIAGPEGSKCNCPAGFCGPHCEHSGTTCAPLRQPESAFASWLGPILEQNTCEWNQCATKRGNGRCDHECDRFACEFDGLECALTITDPLDALDEPRAGTDHPIEEIESNRSEAYSPKPSLPWSNCSVIRRDGIPCHLRFADDRCDPACATEACLFDGWDCETSFQLPSTSSSPSVTEAPEFADRTQISTNTICPNGCNVTASSGSVCKETECLTQSVSTVLSGDLVLLVRISPAELLEPSRHGSVRLNQLLSGLSGLLHLNVSMKRLAGGLDRWMIYPVSLTRVKNTQYSVTLGVQSPNRTVEQKTASRRRTIRSSRAAMDEFKRVQTGDTLIGSQIYLQLDATSCAVQGRSCFQHVDRAAQFITAAMHHRHYSFLHPVLSVQSTPGTRRGTTVVPGRRRLWQPFDWLWSLNWPIYAVLAISGMLILMILVGVMFTASQLSQRSACQSAAHRRSLSAYLHAIGKKRNAKKVQRAKIWFPEHGLLDRTRTMSKPVAGSSATHGPLSSSRHRHHQQSSLRYAQPPSQCPAGDSDRLSLMWYLSGEVSEYKPMVYMSDTNSPTTKRARTSQVSTFLSPSSASSSTSSSTVTITDVSHVNLAGNAFGVGSMVGPSHTVPVTQVIKPEDQTDPQSGSIFHTQYLTKNYQHDLSETAIGDTSSGGPPAVCGPGTGGICCEVGNMGGITSTTSTSTTTTNTVSTRVDTTGSDQDTLNTLQWDRSSLGPVAETWSFYQIILRLLHSNGLEDLAMHRCCDSTEAEGTSLVRSVLQYTASLDRQDHQAGALSQTSVDKPINPVTSAHICTELHSTCPILFPRLYRLLDFRLAETGETLLHAAARLNQASSCAVLLDAGADPTSVDNAGRTALLSAVSSGALDAIHVILSHSSVNSNPMCFVPSFLTDSTTPLMQTIKLGDADAFRMILHAMNIQICTIAKAHTTSSTHITGTGTAPLPSPSQQTSVYPPGTQSSSHPIEPLSLTHAWSISQTCHSKDLAVVRSAAPDPGITAINEDNAMSLLDLNMTDNLGRTALHWAAVTDQPDMLGCLLEAGASLDVQTTCDETPLALAAREGAFSACRLLLVAGANPELADYLDRTPKQLAQAAGHGEIVRLFEASAHPDSVMLLNPGSSRQVGFPQGSSTTWSHRTYPSRTRLIADNQETFDGSLFFSSHSAAEESSRCEAGQNIADRINSVPGISTDSAIWEVSKKYQGTDRPFLMTDNNRYTTMVNSDFSSMNFFELESLRSQLTVPKPLQCDSGPLSPSRDHAFCAYSQTALFDSNDMDQAPMSNYPHPDSNHFETGISGPVPGETHITSSDSESPNYWSSSPSDSSPKHQYRQRCVSKTITPGVRQADHLSSMIPFSINNMKSLLPSRSYTLSANRENGEAMTRTEHC</sequence>
<evidence type="ECO:0000256" key="5">
    <source>
        <dbReference type="ARBA" id="ARBA00022729"/>
    </source>
</evidence>
<feature type="domain" description="EGF-like" evidence="22">
    <location>
        <begin position="530"/>
        <end position="574"/>
    </location>
</feature>
<feature type="disulfide bond" evidence="19">
    <location>
        <begin position="174"/>
        <end position="183"/>
    </location>
</feature>
<evidence type="ECO:0000256" key="21">
    <source>
        <dbReference type="SAM" id="Phobius"/>
    </source>
</evidence>
<feature type="disulfide bond" evidence="19">
    <location>
        <begin position="869"/>
        <end position="878"/>
    </location>
</feature>
<feature type="domain" description="EGF-like" evidence="22">
    <location>
        <begin position="68"/>
        <end position="105"/>
    </location>
</feature>
<keyword evidence="13 19" id="KW-1015">Disulfide bond</keyword>
<keyword evidence="17" id="KW-0539">Nucleus</keyword>
<comment type="caution">
    <text evidence="19">Lacks conserved residue(s) required for the propagation of feature annotation.</text>
</comment>
<dbReference type="SUPFAM" id="SSF57196">
    <property type="entry name" value="EGF/Laminin"/>
    <property type="match status" value="13"/>
</dbReference>
<feature type="domain" description="EGF-like" evidence="22">
    <location>
        <begin position="107"/>
        <end position="146"/>
    </location>
</feature>
<evidence type="ECO:0000256" key="3">
    <source>
        <dbReference type="ARBA" id="ARBA00022536"/>
    </source>
</evidence>
<evidence type="ECO:0000256" key="15">
    <source>
        <dbReference type="ARBA" id="ARBA00023163"/>
    </source>
</evidence>
<keyword evidence="12 21" id="KW-0472">Membrane</keyword>
<evidence type="ECO:0000256" key="4">
    <source>
        <dbReference type="ARBA" id="ARBA00022692"/>
    </source>
</evidence>
<feature type="disulfide bond" evidence="19">
    <location>
        <begin position="212"/>
        <end position="221"/>
    </location>
</feature>
<evidence type="ECO:0000259" key="22">
    <source>
        <dbReference type="PROSITE" id="PS50026"/>
    </source>
</evidence>
<feature type="region of interest" description="Disordered" evidence="20">
    <location>
        <begin position="1473"/>
        <end position="1512"/>
    </location>
</feature>
<feature type="repeat" description="ANK" evidence="18">
    <location>
        <begin position="2037"/>
        <end position="2069"/>
    </location>
</feature>
<keyword evidence="16" id="KW-0325">Glycoprotein</keyword>
<feature type="domain" description="EGF-like" evidence="22">
    <location>
        <begin position="618"/>
        <end position="654"/>
    </location>
</feature>
<dbReference type="GO" id="GO:0005112">
    <property type="term" value="F:Notch binding"/>
    <property type="evidence" value="ECO:0007669"/>
    <property type="project" value="TreeGrafter"/>
</dbReference>
<feature type="disulfide bond" evidence="19">
    <location>
        <begin position="293"/>
        <end position="302"/>
    </location>
</feature>
<dbReference type="PANTHER" id="PTHR12916">
    <property type="entry name" value="CYTOCHROME C OXIDASE POLYPEPTIDE VIC-2"/>
    <property type="match status" value="1"/>
</dbReference>
<dbReference type="Pfam" id="PF12661">
    <property type="entry name" value="hEGF"/>
    <property type="match status" value="2"/>
</dbReference>
<dbReference type="Pfam" id="PF00023">
    <property type="entry name" value="Ank"/>
    <property type="match status" value="2"/>
</dbReference>
<keyword evidence="5" id="KW-0732">Signal</keyword>
<keyword evidence="3 19" id="KW-0245">EGF-like domain</keyword>
<dbReference type="SUPFAM" id="SSF48403">
    <property type="entry name" value="Ankyrin repeat"/>
    <property type="match status" value="1"/>
</dbReference>
<evidence type="ECO:0000256" key="7">
    <source>
        <dbReference type="ARBA" id="ARBA00022782"/>
    </source>
</evidence>
<feature type="domain" description="EGF-like" evidence="22">
    <location>
        <begin position="31"/>
        <end position="67"/>
    </location>
</feature>
<dbReference type="Pfam" id="PF12796">
    <property type="entry name" value="Ank_2"/>
    <property type="match status" value="1"/>
</dbReference>
<evidence type="ECO:0000256" key="9">
    <source>
        <dbReference type="ARBA" id="ARBA00022989"/>
    </source>
</evidence>
<dbReference type="CDD" id="cd00054">
    <property type="entry name" value="EGF_CA"/>
    <property type="match status" value="10"/>
</dbReference>
<keyword evidence="14" id="KW-0010">Activator</keyword>
<dbReference type="InterPro" id="IPR018097">
    <property type="entry name" value="EGF_Ca-bd_CS"/>
</dbReference>
<dbReference type="InterPro" id="IPR000800">
    <property type="entry name" value="Notch_dom"/>
</dbReference>
<keyword evidence="4 21" id="KW-0812">Transmembrane</keyword>
<feature type="domain" description="EGF-like" evidence="22">
    <location>
        <begin position="376"/>
        <end position="415"/>
    </location>
</feature>
<dbReference type="Proteomes" id="UP000230066">
    <property type="component" value="Unassembled WGS sequence"/>
</dbReference>
<evidence type="ECO:0000313" key="24">
    <source>
        <dbReference type="Proteomes" id="UP000230066"/>
    </source>
</evidence>
<evidence type="ECO:0000256" key="16">
    <source>
        <dbReference type="ARBA" id="ARBA00023180"/>
    </source>
</evidence>
<dbReference type="InterPro" id="IPR000742">
    <property type="entry name" value="EGF"/>
</dbReference>
<comment type="caution">
    <text evidence="23">The sequence shown here is derived from an EMBL/GenBank/DDBJ whole genome shotgun (WGS) entry which is preliminary data.</text>
</comment>
<feature type="disulfide bond" evidence="19">
    <location>
        <begin position="136"/>
        <end position="145"/>
    </location>
</feature>
<dbReference type="Gene3D" id="1.25.40.20">
    <property type="entry name" value="Ankyrin repeat-containing domain"/>
    <property type="match status" value="2"/>
</dbReference>
<dbReference type="PANTHER" id="PTHR12916:SF4">
    <property type="entry name" value="UNINFLATABLE, ISOFORM C"/>
    <property type="match status" value="1"/>
</dbReference>
<proteinExistence type="predicted"/>
<keyword evidence="8" id="KW-0914">Notch signaling pathway</keyword>
<dbReference type="GO" id="GO:0005886">
    <property type="term" value="C:plasma membrane"/>
    <property type="evidence" value="ECO:0007669"/>
    <property type="project" value="UniProtKB-SubCell"/>
</dbReference>
<dbReference type="EMBL" id="JXXN02001885">
    <property type="protein sequence ID" value="THD23895.1"/>
    <property type="molecule type" value="Genomic_DNA"/>
</dbReference>
<feature type="disulfide bond" evidence="19">
    <location>
        <begin position="644"/>
        <end position="653"/>
    </location>
</feature>
<feature type="repeat" description="ANK" evidence="18">
    <location>
        <begin position="1808"/>
        <end position="1840"/>
    </location>
</feature>
<feature type="region of interest" description="Disordered" evidence="20">
    <location>
        <begin position="1921"/>
        <end position="1949"/>
    </location>
</feature>
<dbReference type="FunFam" id="2.10.25.10:FF:000173">
    <property type="entry name" value="Neurogenic locus notch protein 2"/>
    <property type="match status" value="2"/>
</dbReference>
<evidence type="ECO:0000256" key="12">
    <source>
        <dbReference type="ARBA" id="ARBA00023136"/>
    </source>
</evidence>
<evidence type="ECO:0000256" key="10">
    <source>
        <dbReference type="ARBA" id="ARBA00023015"/>
    </source>
</evidence>
<dbReference type="PROSITE" id="PS50088">
    <property type="entry name" value="ANK_REPEAT"/>
    <property type="match status" value="3"/>
</dbReference>
<dbReference type="Pfam" id="PF00008">
    <property type="entry name" value="EGF"/>
    <property type="match status" value="6"/>
</dbReference>
<feature type="domain" description="EGF-like" evidence="22">
    <location>
        <begin position="826"/>
        <end position="879"/>
    </location>
</feature>
<feature type="domain" description="EGF-like" evidence="22">
    <location>
        <begin position="576"/>
        <end position="616"/>
    </location>
</feature>
<dbReference type="InterPro" id="IPR049883">
    <property type="entry name" value="NOTCH1_EGF-like"/>
</dbReference>
<keyword evidence="7" id="KW-0221">Differentiation</keyword>
<dbReference type="InterPro" id="IPR035993">
    <property type="entry name" value="Notch-like_dom_sf"/>
</dbReference>
<dbReference type="GO" id="GO:0007219">
    <property type="term" value="P:Notch signaling pathway"/>
    <property type="evidence" value="ECO:0007669"/>
    <property type="project" value="UniProtKB-KW"/>
</dbReference>
<dbReference type="PRINTS" id="PR01983">
    <property type="entry name" value="NOTCH"/>
</dbReference>
<dbReference type="PROSITE" id="PS00010">
    <property type="entry name" value="ASX_HYDROXYL"/>
    <property type="match status" value="4"/>
</dbReference>
<evidence type="ECO:0000256" key="1">
    <source>
        <dbReference type="ARBA" id="ARBA00004123"/>
    </source>
</evidence>
<feature type="disulfide bond" evidence="19">
    <location>
        <begin position="443"/>
        <end position="452"/>
    </location>
</feature>
<feature type="domain" description="EGF-like" evidence="22">
    <location>
        <begin position="148"/>
        <end position="184"/>
    </location>
</feature>
<dbReference type="InterPro" id="IPR002110">
    <property type="entry name" value="Ankyrin_rpt"/>
</dbReference>
<feature type="compositionally biased region" description="Polar residues" evidence="20">
    <location>
        <begin position="1934"/>
        <end position="1949"/>
    </location>
</feature>
<feature type="disulfide bond" evidence="19">
    <location>
        <begin position="564"/>
        <end position="573"/>
    </location>
</feature>
<evidence type="ECO:0000256" key="14">
    <source>
        <dbReference type="ARBA" id="ARBA00023159"/>
    </source>
</evidence>
<dbReference type="PROSITE" id="PS50026">
    <property type="entry name" value="EGF_3"/>
    <property type="match status" value="15"/>
</dbReference>
<dbReference type="GO" id="GO:0030154">
    <property type="term" value="P:cell differentiation"/>
    <property type="evidence" value="ECO:0007669"/>
    <property type="project" value="UniProtKB-KW"/>
</dbReference>
<dbReference type="SMART" id="SM00004">
    <property type="entry name" value="NL"/>
    <property type="match status" value="2"/>
</dbReference>
<dbReference type="SUPFAM" id="SSF90193">
    <property type="entry name" value="Notch domain"/>
    <property type="match status" value="2"/>
</dbReference>
<evidence type="ECO:0000313" key="23">
    <source>
        <dbReference type="EMBL" id="THD23895.1"/>
    </source>
</evidence>
<dbReference type="Pfam" id="PF07684">
    <property type="entry name" value="NODP"/>
    <property type="match status" value="1"/>
</dbReference>
<feature type="domain" description="EGF-like" evidence="22">
    <location>
        <begin position="681"/>
        <end position="720"/>
    </location>
</feature>
<evidence type="ECO:0000256" key="6">
    <source>
        <dbReference type="ARBA" id="ARBA00022737"/>
    </source>
</evidence>
<feature type="domain" description="EGF-like" evidence="22">
    <location>
        <begin position="417"/>
        <end position="453"/>
    </location>
</feature>